<evidence type="ECO:0000313" key="5">
    <source>
        <dbReference type="EMBL" id="CAI9960556.1"/>
    </source>
</evidence>
<keyword evidence="1" id="KW-0245">EGF-like domain</keyword>
<keyword evidence="2" id="KW-0732">Signal</keyword>
<dbReference type="PANTHER" id="PTHR24050">
    <property type="entry name" value="PA14 DOMAIN-CONTAINING PROTEIN"/>
    <property type="match status" value="1"/>
</dbReference>
<evidence type="ECO:0000313" key="7">
    <source>
        <dbReference type="Proteomes" id="UP001642409"/>
    </source>
</evidence>
<accession>A0AA86QJF7</accession>
<name>A0AA86QJF7_9EUKA</name>
<dbReference type="InterPro" id="IPR052235">
    <property type="entry name" value="Nephronectin_domain"/>
</dbReference>
<reference evidence="5" key="1">
    <citation type="submission" date="2023-06" db="EMBL/GenBank/DDBJ databases">
        <authorList>
            <person name="Kurt Z."/>
        </authorList>
    </citation>
    <scope>NUCLEOTIDE SEQUENCE</scope>
</reference>
<dbReference type="Proteomes" id="UP001642409">
    <property type="component" value="Unassembled WGS sequence"/>
</dbReference>
<dbReference type="AlphaFoldDB" id="A0AA86QJF7"/>
<protein>
    <submittedName>
        <fullName evidence="5">Uncharacterized protein</fullName>
    </submittedName>
</protein>
<evidence type="ECO:0000256" key="3">
    <source>
        <dbReference type="ARBA" id="ARBA00022737"/>
    </source>
</evidence>
<proteinExistence type="predicted"/>
<keyword evidence="7" id="KW-1185">Reference proteome</keyword>
<sequence length="773" mass="84057">MNQMIQTQKQIIEQLQKLMNCQSIQGHQFINGSCVEVICEVSGQISINGVCQCTNIYSIVQDKACVCPSSSILINNICVCQIIGQTIQSGVCKCSTLGAFVLNGICSCGMNSVNISNACGCPIGAILQNDSCTCSIINAFISDNQCICPLHSLLNNNICTCPQNSVIVGNTCICNSTQGYIMKSDVCTCQTVNSFVQNEVCTCGKYSVNISNVCTCPQKSYLVGDTCVCNISGQIMIDQSCQCLQGYSLINDQCVQIQITNTTNSINICSQLINIVQFDIQTVTNQVQIPSDFSNGYVFSVFQIIHDAFIQVSSNVYQNIVYPLFQGQSSYNNIKIQLDTQTLGSGVILTNTDLVNINQLKIISKLDTQINVSSGQLNILLTTSNNNIQISNLLINLSFVLSQGNIVLINNVIGNLDIYNYQIFGNYQSTQTIALLGLILNTANITVNIINFMPSTFCVGNYSSYLFSQVQSSSIYLNQTSIVIGNSTSFQIYNKLSSSQLNTFQFGGIITQILNTSVIINQLILYCFQTLNSDFIKLSGLLIGYSYKGLNSVNISNICLYQQLNSSSQQFKFFGLVGYSDSNISVSQSSVDITVQAKNFQGFGLVGVQSSSCQSSQIVNLKINMITNTTTFSTSTVAAIFGDQEAQKCTILNSIINDCNITSQADNGGIIGFNYFCVLLVQNISILNSNITSLSNSVGGFIGSSQNCQIQILNSTIQSVRIFSSQNFGIILGCNTVGNTFNIQQSKSITNYINDIMQTNCMSLTNNYSINQC</sequence>
<evidence type="ECO:0000256" key="1">
    <source>
        <dbReference type="ARBA" id="ARBA00022536"/>
    </source>
</evidence>
<dbReference type="PANTHER" id="PTHR24050:SF28">
    <property type="entry name" value="UROMODULIN-LIKE"/>
    <property type="match status" value="1"/>
</dbReference>
<dbReference type="EMBL" id="CATOUU010000931">
    <property type="protein sequence ID" value="CAI9960556.1"/>
    <property type="molecule type" value="Genomic_DNA"/>
</dbReference>
<gene>
    <name evidence="5" type="ORF">HINF_LOCUS48201</name>
    <name evidence="6" type="ORF">HINF_LOCUS7936</name>
</gene>
<dbReference type="EMBL" id="CAXDID020000016">
    <property type="protein sequence ID" value="CAL5984079.1"/>
    <property type="molecule type" value="Genomic_DNA"/>
</dbReference>
<evidence type="ECO:0000313" key="6">
    <source>
        <dbReference type="EMBL" id="CAL5984079.1"/>
    </source>
</evidence>
<keyword evidence="4" id="KW-1015">Disulfide bond</keyword>
<reference evidence="6 7" key="2">
    <citation type="submission" date="2024-07" db="EMBL/GenBank/DDBJ databases">
        <authorList>
            <person name="Akdeniz Z."/>
        </authorList>
    </citation>
    <scope>NUCLEOTIDE SEQUENCE [LARGE SCALE GENOMIC DNA]</scope>
</reference>
<evidence type="ECO:0000256" key="2">
    <source>
        <dbReference type="ARBA" id="ARBA00022729"/>
    </source>
</evidence>
<organism evidence="5">
    <name type="scientific">Hexamita inflata</name>
    <dbReference type="NCBI Taxonomy" id="28002"/>
    <lineage>
        <taxon>Eukaryota</taxon>
        <taxon>Metamonada</taxon>
        <taxon>Diplomonadida</taxon>
        <taxon>Hexamitidae</taxon>
        <taxon>Hexamitinae</taxon>
        <taxon>Hexamita</taxon>
    </lineage>
</organism>
<comment type="caution">
    <text evidence="5">The sequence shown here is derived from an EMBL/GenBank/DDBJ whole genome shotgun (WGS) entry which is preliminary data.</text>
</comment>
<keyword evidence="3" id="KW-0677">Repeat</keyword>
<evidence type="ECO:0000256" key="4">
    <source>
        <dbReference type="ARBA" id="ARBA00023157"/>
    </source>
</evidence>